<protein>
    <submittedName>
        <fullName evidence="1">Uncharacterized protein</fullName>
    </submittedName>
</protein>
<dbReference type="Proteomes" id="UP000594364">
    <property type="component" value="Chromosome 6"/>
</dbReference>
<proteinExistence type="predicted"/>
<name>A0A7U3SNB6_EPIFF</name>
<accession>A0A7U3SNB6</accession>
<dbReference type="EMBL" id="CP031390">
    <property type="protein sequence ID" value="QPH17449.1"/>
    <property type="molecule type" value="Genomic_DNA"/>
</dbReference>
<gene>
    <name evidence="1" type="ORF">C2857_002309</name>
</gene>
<evidence type="ECO:0000313" key="2">
    <source>
        <dbReference type="Proteomes" id="UP000594364"/>
    </source>
</evidence>
<keyword evidence="2" id="KW-1185">Reference proteome</keyword>
<reference evidence="1 2" key="1">
    <citation type="journal article" date="2018" name="PLoS Genet.">
        <title>Repeat elements organise 3D genome structure and mediate transcription in the filamentous fungus Epichloe festucae.</title>
        <authorList>
            <person name="Winter D.J."/>
            <person name="Ganley A.R.D."/>
            <person name="Young C.A."/>
            <person name="Liachko I."/>
            <person name="Schardl C.L."/>
            <person name="Dupont P.Y."/>
            <person name="Berry D."/>
            <person name="Ram A."/>
            <person name="Scott B."/>
            <person name="Cox M.P."/>
        </authorList>
    </citation>
    <scope>NUCLEOTIDE SEQUENCE [LARGE SCALE GENOMIC DNA]</scope>
    <source>
        <strain evidence="1 2">Fl1</strain>
    </source>
</reference>
<evidence type="ECO:0000313" key="1">
    <source>
        <dbReference type="EMBL" id="QPH17449.1"/>
    </source>
</evidence>
<dbReference type="OrthoDB" id="5049336at2759"/>
<sequence length="164" mass="18096">MMDGGSNAICYTMHPCTTEEEVRNHCGSLIYDEVNEQNAYSNDLIDPLIMMSETQNPSSTVETHPYFGASQDETAAIFSSSYGQTDNQQIMESAHNNMAWPVSGNMPSVMNTMVQVSDGCNSEITDNEENTVMTGLWNDNFGRMEPLTDDNGGPSEWLLPFANS</sequence>
<organism evidence="1 2">
    <name type="scientific">Epichloe festucae (strain Fl1)</name>
    <dbReference type="NCBI Taxonomy" id="877507"/>
    <lineage>
        <taxon>Eukaryota</taxon>
        <taxon>Fungi</taxon>
        <taxon>Dikarya</taxon>
        <taxon>Ascomycota</taxon>
        <taxon>Pezizomycotina</taxon>
        <taxon>Sordariomycetes</taxon>
        <taxon>Hypocreomycetidae</taxon>
        <taxon>Hypocreales</taxon>
        <taxon>Clavicipitaceae</taxon>
        <taxon>Epichloe</taxon>
    </lineage>
</organism>
<dbReference type="AlphaFoldDB" id="A0A7U3SNB6"/>